<proteinExistence type="predicted"/>
<name>K0KI50_WICCF</name>
<evidence type="ECO:0000313" key="3">
    <source>
        <dbReference type="Proteomes" id="UP000009328"/>
    </source>
</evidence>
<accession>K0KI50</accession>
<dbReference type="HOGENOM" id="CLU_1266754_0_0_1"/>
<protein>
    <submittedName>
        <fullName evidence="2">Peroxisomal membrane protein PEX17</fullName>
    </submittedName>
</protein>
<dbReference type="AlphaFoldDB" id="K0KI50"/>
<gene>
    <name evidence="2" type="ORF">BN7_1376</name>
</gene>
<keyword evidence="1" id="KW-0472">Membrane</keyword>
<dbReference type="InParanoid" id="K0KI50"/>
<feature type="transmembrane region" description="Helical" evidence="1">
    <location>
        <begin position="34"/>
        <end position="57"/>
    </location>
</feature>
<keyword evidence="3" id="KW-1185">Reference proteome</keyword>
<evidence type="ECO:0000313" key="2">
    <source>
        <dbReference type="EMBL" id="CCH41837.1"/>
    </source>
</evidence>
<evidence type="ECO:0000256" key="1">
    <source>
        <dbReference type="SAM" id="Phobius"/>
    </source>
</evidence>
<organism evidence="2 3">
    <name type="scientific">Wickerhamomyces ciferrii (strain ATCC 14091 / BCRC 22168 / CBS 111 / JCM 3599 / NBRC 0793 / NRRL Y-1031 F-60-10)</name>
    <name type="common">Yeast</name>
    <name type="synonym">Pichia ciferrii</name>
    <dbReference type="NCBI Taxonomy" id="1206466"/>
    <lineage>
        <taxon>Eukaryota</taxon>
        <taxon>Fungi</taxon>
        <taxon>Dikarya</taxon>
        <taxon>Ascomycota</taxon>
        <taxon>Saccharomycotina</taxon>
        <taxon>Saccharomycetes</taxon>
        <taxon>Phaffomycetales</taxon>
        <taxon>Wickerhamomycetaceae</taxon>
        <taxon>Wickerhamomyces</taxon>
    </lineage>
</organism>
<dbReference type="Proteomes" id="UP000009328">
    <property type="component" value="Unassembled WGS sequence"/>
</dbReference>
<dbReference type="FunCoup" id="K0KI50">
    <property type="interactions" value="24"/>
</dbReference>
<dbReference type="EMBL" id="CAIF01000029">
    <property type="protein sequence ID" value="CCH41837.1"/>
    <property type="molecule type" value="Genomic_DNA"/>
</dbReference>
<reference evidence="2 3" key="1">
    <citation type="journal article" date="2012" name="Eukaryot. Cell">
        <title>Draft genome sequence of Wickerhamomyces ciferrii NRRL Y-1031 F-60-10.</title>
        <authorList>
            <person name="Schneider J."/>
            <person name="Andrea H."/>
            <person name="Blom J."/>
            <person name="Jaenicke S."/>
            <person name="Ruckert C."/>
            <person name="Schorsch C."/>
            <person name="Szczepanowski R."/>
            <person name="Farwick M."/>
            <person name="Goesmann A."/>
            <person name="Puhler A."/>
            <person name="Schaffer S."/>
            <person name="Tauch A."/>
            <person name="Kohler T."/>
            <person name="Brinkrolf K."/>
        </authorList>
    </citation>
    <scope>NUCLEOTIDE SEQUENCE [LARGE SCALE GENOMIC DNA]</scope>
    <source>
        <strain evidence="3">ATCC 14091 / BCRC 22168 / CBS 111 / JCM 3599 / NBRC 0793 / NRRL Y-1031 F-60-10</strain>
    </source>
</reference>
<keyword evidence="1" id="KW-1133">Transmembrane helix</keyword>
<comment type="caution">
    <text evidence="2">The sequence shown here is derived from an EMBL/GenBank/DDBJ whole genome shotgun (WGS) entry which is preliminary data.</text>
</comment>
<sequence length="212" mass="24239">MSQVSDITFPEDNEISKVHKRAEIPPALKFITKLLYGSGTALSITYLLLLFIIQPLLEVQYERRLDFSSDVLSRTRALLEKLNGFSKLPTVVFKRGDKFYSDAQTQTKTIETKHSLVSFYDEEQTTNGSDDNILNTKLKLLRESLEGYNRYHSGIDEVNPLKFQIRNFQGRIDAYSQANLLRIRGQITGLSSTQQLKQDIRDIKGLFLTGQV</sequence>
<dbReference type="STRING" id="1206466.K0KI50"/>
<keyword evidence="1" id="KW-0812">Transmembrane</keyword>